<dbReference type="EMBL" id="JR040457">
    <property type="protein sequence ID" value="AEY59144.1"/>
    <property type="molecule type" value="mRNA"/>
</dbReference>
<accession>V9IFS1</accession>
<reference evidence="1" key="1">
    <citation type="submission" date="2011-11" db="EMBL/GenBank/DDBJ databases">
        <title>Decoding the brain transcriptome of the Eastern honeybee (Apis cerana) based on pyrosequencing.</title>
        <authorList>
            <person name="Sun L."/>
            <person name="Zheng H."/>
            <person name="Wang Y."/>
            <person name="Xie X."/>
            <person name="Zhu Y."/>
            <person name="Gu W."/>
            <person name="Wang S."/>
        </authorList>
    </citation>
    <scope>NUCLEOTIDE SEQUENCE</scope>
    <source>
        <tissue evidence="1">Brain</tissue>
    </source>
</reference>
<protein>
    <submittedName>
        <fullName evidence="1">U11/U12 small nuclear ribonucleoprotein</fullName>
    </submittedName>
</protein>
<gene>
    <name evidence="1" type="ORF">ACCB01819.1</name>
</gene>
<sequence>MDEVQCIFKDIESKNTNEQENNSIKEEKVLVKYTELDHNELVKLTKEAIHNIIESDPLLSGLPTDVTIEELKAQIAVAQGQAITLYLNRGELPKLGIVVIFFSINIQTF</sequence>
<name>V9IFS1_APICE</name>
<dbReference type="GO" id="GO:1990904">
    <property type="term" value="C:ribonucleoprotein complex"/>
    <property type="evidence" value="ECO:0007669"/>
    <property type="project" value="UniProtKB-KW"/>
</dbReference>
<organism evidence="1">
    <name type="scientific">Apis cerana</name>
    <name type="common">Indian honeybee</name>
    <dbReference type="NCBI Taxonomy" id="7461"/>
    <lineage>
        <taxon>Eukaryota</taxon>
        <taxon>Metazoa</taxon>
        <taxon>Ecdysozoa</taxon>
        <taxon>Arthropoda</taxon>
        <taxon>Hexapoda</taxon>
        <taxon>Insecta</taxon>
        <taxon>Pterygota</taxon>
        <taxon>Neoptera</taxon>
        <taxon>Endopterygota</taxon>
        <taxon>Hymenoptera</taxon>
        <taxon>Apocrita</taxon>
        <taxon>Aculeata</taxon>
        <taxon>Apoidea</taxon>
        <taxon>Anthophila</taxon>
        <taxon>Apidae</taxon>
        <taxon>Apis</taxon>
    </lineage>
</organism>
<keyword evidence="1" id="KW-0687">Ribonucleoprotein</keyword>
<dbReference type="AlphaFoldDB" id="V9IFS1"/>
<evidence type="ECO:0000313" key="1">
    <source>
        <dbReference type="EMBL" id="AEY59144.1"/>
    </source>
</evidence>
<proteinExistence type="evidence at transcript level"/>